<gene>
    <name evidence="2" type="ordered locus">Dred_2793</name>
</gene>
<dbReference type="InterPro" id="IPR010982">
    <property type="entry name" value="Lambda_DNA-bd_dom_sf"/>
</dbReference>
<dbReference type="Gene3D" id="1.10.260.40">
    <property type="entry name" value="lambda repressor-like DNA-binding domains"/>
    <property type="match status" value="1"/>
</dbReference>
<name>A4J894_DESRM</name>
<evidence type="ECO:0000313" key="3">
    <source>
        <dbReference type="Proteomes" id="UP000001556"/>
    </source>
</evidence>
<dbReference type="InterPro" id="IPR001387">
    <property type="entry name" value="Cro/C1-type_HTH"/>
</dbReference>
<keyword evidence="3" id="KW-1185">Reference proteome</keyword>
<dbReference type="HOGENOM" id="CLU_1118781_0_0_9"/>
<proteinExistence type="predicted"/>
<dbReference type="Proteomes" id="UP000001556">
    <property type="component" value="Chromosome"/>
</dbReference>
<reference evidence="2 3" key="1">
    <citation type="submission" date="2007-03" db="EMBL/GenBank/DDBJ databases">
        <title>Complete sequence of Desulfotomaculum reducens MI-1.</title>
        <authorList>
            <consortium name="US DOE Joint Genome Institute"/>
            <person name="Copeland A."/>
            <person name="Lucas S."/>
            <person name="Lapidus A."/>
            <person name="Barry K."/>
            <person name="Detter J.C."/>
            <person name="Glavina del Rio T."/>
            <person name="Hammon N."/>
            <person name="Israni S."/>
            <person name="Dalin E."/>
            <person name="Tice H."/>
            <person name="Pitluck S."/>
            <person name="Sims D."/>
            <person name="Brettin T."/>
            <person name="Bruce D."/>
            <person name="Han C."/>
            <person name="Tapia R."/>
            <person name="Schmutz J."/>
            <person name="Larimer F."/>
            <person name="Land M."/>
            <person name="Hauser L."/>
            <person name="Kyrpides N."/>
            <person name="Kim E."/>
            <person name="Tebo B.M."/>
            <person name="Richardson P."/>
        </authorList>
    </citation>
    <scope>NUCLEOTIDE SEQUENCE [LARGE SCALE GENOMIC DNA]</scope>
    <source>
        <strain evidence="2 3">MI-1</strain>
    </source>
</reference>
<dbReference type="CDD" id="cd00093">
    <property type="entry name" value="HTH_XRE"/>
    <property type="match status" value="1"/>
</dbReference>
<organism evidence="2 3">
    <name type="scientific">Desulforamulus reducens (strain ATCC BAA-1160 / DSM 100696 / MI-1)</name>
    <name type="common">Desulfotomaculum reducens</name>
    <dbReference type="NCBI Taxonomy" id="349161"/>
    <lineage>
        <taxon>Bacteria</taxon>
        <taxon>Bacillati</taxon>
        <taxon>Bacillota</taxon>
        <taxon>Clostridia</taxon>
        <taxon>Eubacteriales</taxon>
        <taxon>Peptococcaceae</taxon>
        <taxon>Desulforamulus</taxon>
    </lineage>
</organism>
<dbReference type="AlphaFoldDB" id="A4J894"/>
<sequence>MFSVGMAIALHRKKLDITAANAAKKLGISRGFLSILELGLRLPPNNIEFIKAVADLVHVSESEVLSSVLCEHFFASTKNLSWFPVLISKAIAQGFRRYYLFDDYNNVNEDDDFNSIRHCILKPADQFRSSMISHIIEKFLIPVGGDFIKDEYFIDIDGKKMQVLGYFTNVKPHLYKSDNLFPLRESIVFMDSFGIHERGFRFSFHTPFTKPAGGKSFREVSVSISPFDKNPIHFLELPLMTSTTKFKD</sequence>
<dbReference type="EMBL" id="CP000612">
    <property type="protein sequence ID" value="ABO51297.1"/>
    <property type="molecule type" value="Genomic_DNA"/>
</dbReference>
<dbReference type="SUPFAM" id="SSF47413">
    <property type="entry name" value="lambda repressor-like DNA-binding domains"/>
    <property type="match status" value="1"/>
</dbReference>
<dbReference type="KEGG" id="drm:Dred_2793"/>
<dbReference type="PROSITE" id="PS50943">
    <property type="entry name" value="HTH_CROC1"/>
    <property type="match status" value="1"/>
</dbReference>
<dbReference type="GO" id="GO:0003677">
    <property type="term" value="F:DNA binding"/>
    <property type="evidence" value="ECO:0007669"/>
    <property type="project" value="InterPro"/>
</dbReference>
<feature type="domain" description="HTH cro/C1-type" evidence="1">
    <location>
        <begin position="8"/>
        <end position="64"/>
    </location>
</feature>
<evidence type="ECO:0000313" key="2">
    <source>
        <dbReference type="EMBL" id="ABO51297.1"/>
    </source>
</evidence>
<evidence type="ECO:0000259" key="1">
    <source>
        <dbReference type="PROSITE" id="PS50943"/>
    </source>
</evidence>
<accession>A4J894</accession>
<protein>
    <submittedName>
        <fullName evidence="2">Putative transcriptional regulator, XRE family</fullName>
    </submittedName>
</protein>